<dbReference type="InterPro" id="IPR040414">
    <property type="entry name" value="CID1/CID2"/>
</dbReference>
<protein>
    <recommendedName>
        <fullName evidence="3">Ataxin-2 C-terminal domain-containing protein</fullName>
    </recommendedName>
</protein>
<evidence type="ECO:0000313" key="2">
    <source>
        <dbReference type="Proteomes" id="UP000825935"/>
    </source>
</evidence>
<organism evidence="1 2">
    <name type="scientific">Ceratopteris richardii</name>
    <name type="common">Triangle waterfern</name>
    <dbReference type="NCBI Taxonomy" id="49495"/>
    <lineage>
        <taxon>Eukaryota</taxon>
        <taxon>Viridiplantae</taxon>
        <taxon>Streptophyta</taxon>
        <taxon>Embryophyta</taxon>
        <taxon>Tracheophyta</taxon>
        <taxon>Polypodiopsida</taxon>
        <taxon>Polypodiidae</taxon>
        <taxon>Polypodiales</taxon>
        <taxon>Pteridineae</taxon>
        <taxon>Pteridaceae</taxon>
        <taxon>Parkerioideae</taxon>
        <taxon>Ceratopteris</taxon>
    </lineage>
</organism>
<dbReference type="Proteomes" id="UP000825935">
    <property type="component" value="Chromosome 35"/>
</dbReference>
<dbReference type="EMBL" id="CM035440">
    <property type="protein sequence ID" value="KAH7282634.1"/>
    <property type="molecule type" value="Genomic_DNA"/>
</dbReference>
<dbReference type="PANTHER" id="PTHR33790">
    <property type="entry name" value="OS05G0344200 PROTEIN"/>
    <property type="match status" value="1"/>
</dbReference>
<dbReference type="PANTHER" id="PTHR33790:SF1">
    <property type="entry name" value="PROTEIN EARLY RESPONSIVE TO DEHYDRATION 15"/>
    <property type="match status" value="1"/>
</dbReference>
<accession>A0A8T2QG79</accession>
<comment type="caution">
    <text evidence="1">The sequence shown here is derived from an EMBL/GenBank/DDBJ whole genome shotgun (WGS) entry which is preliminary data.</text>
</comment>
<evidence type="ECO:0000313" key="1">
    <source>
        <dbReference type="EMBL" id="KAH7282634.1"/>
    </source>
</evidence>
<name>A0A8T2QG79_CERRI</name>
<gene>
    <name evidence="1" type="ORF">KP509_35G041100</name>
</gene>
<reference evidence="1" key="1">
    <citation type="submission" date="2021-08" db="EMBL/GenBank/DDBJ databases">
        <title>WGS assembly of Ceratopteris richardii.</title>
        <authorList>
            <person name="Marchant D.B."/>
            <person name="Chen G."/>
            <person name="Jenkins J."/>
            <person name="Shu S."/>
            <person name="Leebens-Mack J."/>
            <person name="Grimwood J."/>
            <person name="Schmutz J."/>
            <person name="Soltis P."/>
            <person name="Soltis D."/>
            <person name="Chen Z.-H."/>
        </authorList>
    </citation>
    <scope>NUCLEOTIDE SEQUENCE</scope>
    <source>
        <strain evidence="1">Whitten #5841</strain>
        <tissue evidence="1">Leaf</tissue>
    </source>
</reference>
<dbReference type="OrthoDB" id="628205at2759"/>
<dbReference type="AlphaFoldDB" id="A0A8T2QG79"/>
<proteinExistence type="predicted"/>
<dbReference type="OMA" id="LRERFEC"/>
<sequence length="123" mass="14288">MAVQSRPLSYLNPDAPLFVPAAFLQAEDFSPEWWRLVDTCPAFRDYWLRDRYDCWSDEEDLTAEDIDELDHVYDLTELCAHFVDLEMEEEALRLTGDEPLIASDPFDSEDSTLEADLKSLNIH</sequence>
<keyword evidence="2" id="KW-1185">Reference proteome</keyword>
<evidence type="ECO:0008006" key="3">
    <source>
        <dbReference type="Google" id="ProtNLM"/>
    </source>
</evidence>